<feature type="domain" description="DOC" evidence="1">
    <location>
        <begin position="162"/>
        <end position="193"/>
    </location>
</feature>
<organism evidence="2 3">
    <name type="scientific">Lactuca sativa</name>
    <name type="common">Garden lettuce</name>
    <dbReference type="NCBI Taxonomy" id="4236"/>
    <lineage>
        <taxon>Eukaryota</taxon>
        <taxon>Viridiplantae</taxon>
        <taxon>Streptophyta</taxon>
        <taxon>Embryophyta</taxon>
        <taxon>Tracheophyta</taxon>
        <taxon>Spermatophyta</taxon>
        <taxon>Magnoliopsida</taxon>
        <taxon>eudicotyledons</taxon>
        <taxon>Gunneridae</taxon>
        <taxon>Pentapetalae</taxon>
        <taxon>asterids</taxon>
        <taxon>campanulids</taxon>
        <taxon>Asterales</taxon>
        <taxon>Asteraceae</taxon>
        <taxon>Cichorioideae</taxon>
        <taxon>Cichorieae</taxon>
        <taxon>Lactucinae</taxon>
        <taxon>Lactuca</taxon>
    </lineage>
</organism>
<name>A0A9R1XM03_LACSA</name>
<dbReference type="InterPro" id="IPR016901">
    <property type="entry name" value="APC10/Doc1"/>
</dbReference>
<evidence type="ECO:0000259" key="1">
    <source>
        <dbReference type="Pfam" id="PF03256"/>
    </source>
</evidence>
<reference evidence="2 3" key="1">
    <citation type="journal article" date="2017" name="Nat. Commun.">
        <title>Genome assembly with in vitro proximity ligation data and whole-genome triplication in lettuce.</title>
        <authorList>
            <person name="Reyes-Chin-Wo S."/>
            <person name="Wang Z."/>
            <person name="Yang X."/>
            <person name="Kozik A."/>
            <person name="Arikit S."/>
            <person name="Song C."/>
            <person name="Xia L."/>
            <person name="Froenicke L."/>
            <person name="Lavelle D.O."/>
            <person name="Truco M.J."/>
            <person name="Xia R."/>
            <person name="Zhu S."/>
            <person name="Xu C."/>
            <person name="Xu H."/>
            <person name="Xu X."/>
            <person name="Cox K."/>
            <person name="Korf I."/>
            <person name="Meyers B.C."/>
            <person name="Michelmore R.W."/>
        </authorList>
    </citation>
    <scope>NUCLEOTIDE SEQUENCE [LARGE SCALE GENOMIC DNA]</scope>
    <source>
        <strain evidence="3">cv. Salinas</strain>
        <tissue evidence="2">Seedlings</tissue>
    </source>
</reference>
<dbReference type="Gene3D" id="2.60.120.260">
    <property type="entry name" value="Galactose-binding domain-like"/>
    <property type="match status" value="1"/>
</dbReference>
<dbReference type="InterPro" id="IPR004939">
    <property type="entry name" value="APC_su10/DOC_dom"/>
</dbReference>
<dbReference type="AlphaFoldDB" id="A0A9R1XM03"/>
<accession>A0A9R1XM03</accession>
<dbReference type="Proteomes" id="UP000235145">
    <property type="component" value="Unassembled WGS sequence"/>
</dbReference>
<dbReference type="PANTHER" id="PTHR12936">
    <property type="entry name" value="ANAPHASE-PROMOTING COMPLEX 10"/>
    <property type="match status" value="1"/>
</dbReference>
<evidence type="ECO:0000313" key="3">
    <source>
        <dbReference type="Proteomes" id="UP000235145"/>
    </source>
</evidence>
<dbReference type="EMBL" id="NBSK02000002">
    <property type="protein sequence ID" value="KAJ0219790.1"/>
    <property type="molecule type" value="Genomic_DNA"/>
</dbReference>
<dbReference type="Pfam" id="PF03256">
    <property type="entry name" value="ANAPC10"/>
    <property type="match status" value="1"/>
</dbReference>
<proteinExistence type="predicted"/>
<dbReference type="GO" id="GO:0031145">
    <property type="term" value="P:anaphase-promoting complex-dependent catabolic process"/>
    <property type="evidence" value="ECO:0007669"/>
    <property type="project" value="InterPro"/>
</dbReference>
<keyword evidence="3" id="KW-1185">Reference proteome</keyword>
<gene>
    <name evidence="2" type="ORF">LSAT_V11C200093840</name>
</gene>
<dbReference type="GO" id="GO:0005680">
    <property type="term" value="C:anaphase-promoting complex"/>
    <property type="evidence" value="ECO:0007669"/>
    <property type="project" value="InterPro"/>
</dbReference>
<protein>
    <recommendedName>
        <fullName evidence="1">DOC domain-containing protein</fullName>
    </recommendedName>
</protein>
<comment type="caution">
    <text evidence="2">The sequence shown here is derived from an EMBL/GenBank/DDBJ whole genome shotgun (WGS) entry which is preliminary data.</text>
</comment>
<sequence>MVFSYDILRETIIDEVCAIELEEYPTKVQISSRILYTIRSLFIGKIAIESLEREETKFTRGNPQLVVDGDLHEMANMVVWSVSSYKSGKMTIMKPTGIFCVFGALVFQLTNPLLIVDSNQMVHNHSLLTFSSKRKLNFRGNAYSSFVSLIIKSHFAFEIYNRVGIYIDFNLDESYRPSKISIRVGDGLHNLHSLFSKF</sequence>
<evidence type="ECO:0000313" key="2">
    <source>
        <dbReference type="EMBL" id="KAJ0219790.1"/>
    </source>
</evidence>